<keyword evidence="2" id="KW-1003">Cell membrane</keyword>
<dbReference type="InterPro" id="IPR051461">
    <property type="entry name" value="UPF0750_membrane"/>
</dbReference>
<organism evidence="8 9">
    <name type="scientific">Chengkuizengella marina</name>
    <dbReference type="NCBI Taxonomy" id="2507566"/>
    <lineage>
        <taxon>Bacteria</taxon>
        <taxon>Bacillati</taxon>
        <taxon>Bacillota</taxon>
        <taxon>Bacilli</taxon>
        <taxon>Bacillales</taxon>
        <taxon>Paenibacillaceae</taxon>
        <taxon>Chengkuizengella</taxon>
    </lineage>
</organism>
<comment type="caution">
    <text evidence="8">The sequence shown here is derived from an EMBL/GenBank/DDBJ whole genome shotgun (WGS) entry which is preliminary data.</text>
</comment>
<feature type="transmembrane region" description="Helical" evidence="6">
    <location>
        <begin position="181"/>
        <end position="198"/>
    </location>
</feature>
<dbReference type="InterPro" id="IPR049874">
    <property type="entry name" value="ROK_cs"/>
</dbReference>
<dbReference type="GO" id="GO:0005886">
    <property type="term" value="C:plasma membrane"/>
    <property type="evidence" value="ECO:0007669"/>
    <property type="project" value="UniProtKB-SubCell"/>
</dbReference>
<dbReference type="PANTHER" id="PTHR33545">
    <property type="entry name" value="UPF0750 MEMBRANE PROTEIN YITT-RELATED"/>
    <property type="match status" value="1"/>
</dbReference>
<dbReference type="InterPro" id="IPR015867">
    <property type="entry name" value="N-reg_PII/ATP_PRibTrfase_C"/>
</dbReference>
<dbReference type="Pfam" id="PF10035">
    <property type="entry name" value="DUF2179"/>
    <property type="match status" value="1"/>
</dbReference>
<evidence type="ECO:0000256" key="6">
    <source>
        <dbReference type="SAM" id="Phobius"/>
    </source>
</evidence>
<feature type="transmembrane region" description="Helical" evidence="6">
    <location>
        <begin position="52"/>
        <end position="72"/>
    </location>
</feature>
<feature type="transmembrane region" description="Helical" evidence="6">
    <location>
        <begin position="79"/>
        <end position="97"/>
    </location>
</feature>
<dbReference type="InterPro" id="IPR003740">
    <property type="entry name" value="YitT"/>
</dbReference>
<dbReference type="OrthoDB" id="1758221at2"/>
<accession>A0A6N9Q6L0</accession>
<keyword evidence="4 6" id="KW-1133">Transmembrane helix</keyword>
<keyword evidence="5 6" id="KW-0472">Membrane</keyword>
<evidence type="ECO:0000256" key="2">
    <source>
        <dbReference type="ARBA" id="ARBA00022475"/>
    </source>
</evidence>
<dbReference type="PROSITE" id="PS01125">
    <property type="entry name" value="ROK"/>
    <property type="match status" value="1"/>
</dbReference>
<dbReference type="Proteomes" id="UP000448943">
    <property type="component" value="Unassembled WGS sequence"/>
</dbReference>
<dbReference type="EMBL" id="SIJB01000032">
    <property type="protein sequence ID" value="NBI30496.1"/>
    <property type="molecule type" value="Genomic_DNA"/>
</dbReference>
<dbReference type="RefSeq" id="WP_160647302.1">
    <property type="nucleotide sequence ID" value="NZ_SIJB01000032.1"/>
</dbReference>
<reference evidence="8 9" key="1">
    <citation type="submission" date="2019-01" db="EMBL/GenBank/DDBJ databases">
        <title>Chengkuizengella sp. nov., isolated from deep-sea sediment of East Pacific Ocean.</title>
        <authorList>
            <person name="Yang J."/>
            <person name="Lai Q."/>
            <person name="Shao Z."/>
        </authorList>
    </citation>
    <scope>NUCLEOTIDE SEQUENCE [LARGE SCALE GENOMIC DNA]</scope>
    <source>
        <strain evidence="8 9">YPA3-1-1</strain>
    </source>
</reference>
<dbReference type="Pfam" id="PF02588">
    <property type="entry name" value="YitT_membrane"/>
    <property type="match status" value="1"/>
</dbReference>
<evidence type="ECO:0000313" key="8">
    <source>
        <dbReference type="EMBL" id="NBI30496.1"/>
    </source>
</evidence>
<evidence type="ECO:0000256" key="4">
    <source>
        <dbReference type="ARBA" id="ARBA00022989"/>
    </source>
</evidence>
<protein>
    <submittedName>
        <fullName evidence="8">YitT family protein</fullName>
    </submittedName>
</protein>
<dbReference type="PIRSF" id="PIRSF006483">
    <property type="entry name" value="Membrane_protein_YitT"/>
    <property type="match status" value="1"/>
</dbReference>
<dbReference type="PANTHER" id="PTHR33545:SF10">
    <property type="entry name" value="UPF0750 MEMBRANE PROTEIN YPJC"/>
    <property type="match status" value="1"/>
</dbReference>
<keyword evidence="3 6" id="KW-0812">Transmembrane</keyword>
<dbReference type="AlphaFoldDB" id="A0A6N9Q6L0"/>
<keyword evidence="9" id="KW-1185">Reference proteome</keyword>
<feature type="transmembrane region" description="Helical" evidence="6">
    <location>
        <begin position="12"/>
        <end position="32"/>
    </location>
</feature>
<feature type="transmembrane region" description="Helical" evidence="6">
    <location>
        <begin position="117"/>
        <end position="136"/>
    </location>
</feature>
<evidence type="ECO:0000256" key="5">
    <source>
        <dbReference type="ARBA" id="ARBA00023136"/>
    </source>
</evidence>
<evidence type="ECO:0000256" key="1">
    <source>
        <dbReference type="ARBA" id="ARBA00004651"/>
    </source>
</evidence>
<dbReference type="CDD" id="cd16380">
    <property type="entry name" value="YitT_C"/>
    <property type="match status" value="1"/>
</dbReference>
<name>A0A6N9Q6L0_9BACL</name>
<dbReference type="InterPro" id="IPR019264">
    <property type="entry name" value="DUF2179"/>
</dbReference>
<dbReference type="Gene3D" id="3.30.70.120">
    <property type="match status" value="1"/>
</dbReference>
<feature type="domain" description="DUF2179" evidence="7">
    <location>
        <begin position="228"/>
        <end position="282"/>
    </location>
</feature>
<proteinExistence type="predicted"/>
<feature type="transmembrane region" description="Helical" evidence="6">
    <location>
        <begin position="157"/>
        <end position="175"/>
    </location>
</feature>
<gene>
    <name evidence="8" type="ORF">ERL59_16225</name>
</gene>
<evidence type="ECO:0000259" key="7">
    <source>
        <dbReference type="Pfam" id="PF10035"/>
    </source>
</evidence>
<comment type="subcellular location">
    <subcellularLocation>
        <location evidence="1">Cell membrane</location>
        <topology evidence="1">Multi-pass membrane protein</topology>
    </subcellularLocation>
</comment>
<evidence type="ECO:0000313" key="9">
    <source>
        <dbReference type="Proteomes" id="UP000448943"/>
    </source>
</evidence>
<sequence>MNWSKMNFSIKQLFFIMVGTAIYAFGLNILVIPNELMEGGVTGLALLLNYAFDLPPSYMTLIINIPLFYLGWRLFGKQSMILTIFGTVSLSVFLWLMEFSIKNQWIEPFQNNDYFLTTLYAGVASGVGLGLVFRYGGTTGGADIIARAGHKLKGWSIGKVLLAIDFVIIGVSIFYIEKEKILYTLVVVFIAARIIDFIQEGAYSAKAFTIMSEKSEEITEVISNELERGLTLFMTKGAYSKKHREAVYCVVSRREIRRMTILIKSVDPKAFIIIGDVHDVLGEGFKEEEV</sequence>
<evidence type="ECO:0000256" key="3">
    <source>
        <dbReference type="ARBA" id="ARBA00022692"/>
    </source>
</evidence>